<evidence type="ECO:0000313" key="6">
    <source>
        <dbReference type="EMBL" id="KIA59408.1"/>
    </source>
</evidence>
<feature type="transmembrane region" description="Helical" evidence="5">
    <location>
        <begin position="123"/>
        <end position="142"/>
    </location>
</feature>
<accession>A0ABR4Z231</accession>
<keyword evidence="3 5" id="KW-1133">Transmembrane helix</keyword>
<feature type="transmembrane region" description="Helical" evidence="5">
    <location>
        <begin position="58"/>
        <end position="78"/>
    </location>
</feature>
<feature type="transmembrane region" description="Helical" evidence="5">
    <location>
        <begin position="284"/>
        <end position="307"/>
    </location>
</feature>
<protein>
    <recommendedName>
        <fullName evidence="8">Homogenitisate phytyltransferase</fullName>
    </recommendedName>
</protein>
<organism evidence="6 7">
    <name type="scientific">Nocardia vulneris</name>
    <dbReference type="NCBI Taxonomy" id="1141657"/>
    <lineage>
        <taxon>Bacteria</taxon>
        <taxon>Bacillati</taxon>
        <taxon>Actinomycetota</taxon>
        <taxon>Actinomycetes</taxon>
        <taxon>Mycobacteriales</taxon>
        <taxon>Nocardiaceae</taxon>
        <taxon>Nocardia</taxon>
    </lineage>
</organism>
<reference evidence="6 7" key="1">
    <citation type="journal article" date="2014" name="Int. J. Syst. Evol. Microbiol.">
        <title>Nocardia vulneris sp. nov., isolated from wounds of human patients in North America.</title>
        <authorList>
            <person name="Lasker B.A."/>
            <person name="Bell M."/>
            <person name="Klenk H.P."/>
            <person name="Sproer C."/>
            <person name="Schumann C."/>
            <person name="Schumann P."/>
            <person name="Brown J.M."/>
        </authorList>
    </citation>
    <scope>NUCLEOTIDE SEQUENCE [LARGE SCALE GENOMIC DNA]</scope>
    <source>
        <strain evidence="6 7">W9851</strain>
    </source>
</reference>
<evidence type="ECO:0000256" key="4">
    <source>
        <dbReference type="ARBA" id="ARBA00023136"/>
    </source>
</evidence>
<keyword evidence="7" id="KW-1185">Reference proteome</keyword>
<dbReference type="InterPro" id="IPR050475">
    <property type="entry name" value="Prenyltransferase_related"/>
</dbReference>
<feature type="transmembrane region" description="Helical" evidence="5">
    <location>
        <begin position="154"/>
        <end position="174"/>
    </location>
</feature>
<comment type="subcellular location">
    <subcellularLocation>
        <location evidence="1">Membrane</location>
        <topology evidence="1">Multi-pass membrane protein</topology>
    </subcellularLocation>
</comment>
<feature type="transmembrane region" description="Helical" evidence="5">
    <location>
        <begin position="98"/>
        <end position="117"/>
    </location>
</feature>
<feature type="transmembrane region" description="Helical" evidence="5">
    <location>
        <begin position="255"/>
        <end position="272"/>
    </location>
</feature>
<sequence length="310" mass="31420">MNMGAASIQFPADTTAGAVLVRLSKEFLQESRISVQIIFLMRFGTAAVLGASVLGGQVLLAAVAWVLATLAAYVFNGVMDVTEDRANGSTRPISRGSLPVPVAAGGVIAAGALALAIGGVVDAGGWLPLLILAHLACGYAYSGAPFYGKRRGSTAALLVLGMGVLTYAAGWQAAGQQGGLPVLLLGTAMSLWMAGVGALVKDLSDAEGDAAGGRQTPVIKWGDGRVRLLVTVNAALIAAGYGAAALLFAPMLAPSALALAIGAVAVGVLAATTRRATSRTDRRLPYRAFMVTQYAVHIAVLATLLIAGVH</sequence>
<gene>
    <name evidence="6" type="ORF">FG87_43140</name>
</gene>
<keyword evidence="4 5" id="KW-0472">Membrane</keyword>
<evidence type="ECO:0008006" key="8">
    <source>
        <dbReference type="Google" id="ProtNLM"/>
    </source>
</evidence>
<dbReference type="Pfam" id="PF01040">
    <property type="entry name" value="UbiA"/>
    <property type="match status" value="1"/>
</dbReference>
<evidence type="ECO:0000313" key="7">
    <source>
        <dbReference type="Proteomes" id="UP000031364"/>
    </source>
</evidence>
<dbReference type="PANTHER" id="PTHR42723">
    <property type="entry name" value="CHLOROPHYLL SYNTHASE"/>
    <property type="match status" value="1"/>
</dbReference>
<name>A0ABR4Z231_9NOCA</name>
<evidence type="ECO:0000256" key="1">
    <source>
        <dbReference type="ARBA" id="ARBA00004141"/>
    </source>
</evidence>
<evidence type="ECO:0000256" key="5">
    <source>
        <dbReference type="SAM" id="Phobius"/>
    </source>
</evidence>
<feature type="transmembrane region" description="Helical" evidence="5">
    <location>
        <begin position="228"/>
        <end position="249"/>
    </location>
</feature>
<evidence type="ECO:0000256" key="3">
    <source>
        <dbReference type="ARBA" id="ARBA00022989"/>
    </source>
</evidence>
<dbReference type="InterPro" id="IPR000537">
    <property type="entry name" value="UbiA_prenyltransferase"/>
</dbReference>
<dbReference type="PANTHER" id="PTHR42723:SF1">
    <property type="entry name" value="CHLOROPHYLL SYNTHASE, CHLOROPLASTIC"/>
    <property type="match status" value="1"/>
</dbReference>
<proteinExistence type="predicted"/>
<dbReference type="Proteomes" id="UP000031364">
    <property type="component" value="Unassembled WGS sequence"/>
</dbReference>
<dbReference type="EMBL" id="JNFP01000137">
    <property type="protein sequence ID" value="KIA59408.1"/>
    <property type="molecule type" value="Genomic_DNA"/>
</dbReference>
<dbReference type="InterPro" id="IPR044878">
    <property type="entry name" value="UbiA_sf"/>
</dbReference>
<dbReference type="Gene3D" id="1.10.357.140">
    <property type="entry name" value="UbiA prenyltransferase"/>
    <property type="match status" value="1"/>
</dbReference>
<comment type="caution">
    <text evidence="6">The sequence shown here is derived from an EMBL/GenBank/DDBJ whole genome shotgun (WGS) entry which is preliminary data.</text>
</comment>
<evidence type="ECO:0000256" key="2">
    <source>
        <dbReference type="ARBA" id="ARBA00022692"/>
    </source>
</evidence>
<feature type="transmembrane region" description="Helical" evidence="5">
    <location>
        <begin position="180"/>
        <end position="200"/>
    </location>
</feature>
<keyword evidence="2 5" id="KW-0812">Transmembrane</keyword>